<dbReference type="PANTHER" id="PTHR31415">
    <property type="entry name" value="OS05G0367900 PROTEIN"/>
    <property type="match status" value="1"/>
</dbReference>
<evidence type="ECO:0000256" key="4">
    <source>
        <dbReference type="ARBA" id="ARBA00023136"/>
    </source>
</evidence>
<feature type="transmembrane region" description="Helical" evidence="6">
    <location>
        <begin position="52"/>
        <end position="71"/>
    </location>
</feature>
<organism evidence="8 9">
    <name type="scientific">Vicia faba</name>
    <name type="common">Broad bean</name>
    <name type="synonym">Faba vulgaris</name>
    <dbReference type="NCBI Taxonomy" id="3906"/>
    <lineage>
        <taxon>Eukaryota</taxon>
        <taxon>Viridiplantae</taxon>
        <taxon>Streptophyta</taxon>
        <taxon>Embryophyta</taxon>
        <taxon>Tracheophyta</taxon>
        <taxon>Spermatophyta</taxon>
        <taxon>Magnoliopsida</taxon>
        <taxon>eudicotyledons</taxon>
        <taxon>Gunneridae</taxon>
        <taxon>Pentapetalae</taxon>
        <taxon>rosids</taxon>
        <taxon>fabids</taxon>
        <taxon>Fabales</taxon>
        <taxon>Fabaceae</taxon>
        <taxon>Papilionoideae</taxon>
        <taxon>50 kb inversion clade</taxon>
        <taxon>NPAAA clade</taxon>
        <taxon>Hologalegina</taxon>
        <taxon>IRL clade</taxon>
        <taxon>Fabeae</taxon>
        <taxon>Vicia</taxon>
    </lineage>
</organism>
<evidence type="ECO:0000256" key="2">
    <source>
        <dbReference type="ARBA" id="ARBA00022692"/>
    </source>
</evidence>
<dbReference type="EMBL" id="OX451738">
    <property type="protein sequence ID" value="CAI8604763.1"/>
    <property type="molecule type" value="Genomic_DNA"/>
</dbReference>
<accession>A0AAV1A4Y4</accession>
<keyword evidence="3 6" id="KW-1133">Transmembrane helix</keyword>
<gene>
    <name evidence="8" type="ORF">VFH_III149240</name>
</gene>
<dbReference type="InterPro" id="IPR044839">
    <property type="entry name" value="NDR1-like"/>
</dbReference>
<comment type="subcellular location">
    <subcellularLocation>
        <location evidence="1">Membrane</location>
        <topology evidence="1">Single-pass membrane protein</topology>
    </subcellularLocation>
</comment>
<name>A0AAV1A4Y4_VICFA</name>
<keyword evidence="9" id="KW-1185">Reference proteome</keyword>
<evidence type="ECO:0000256" key="6">
    <source>
        <dbReference type="SAM" id="Phobius"/>
    </source>
</evidence>
<evidence type="ECO:0000256" key="1">
    <source>
        <dbReference type="ARBA" id="ARBA00004167"/>
    </source>
</evidence>
<sequence>MYGNDHIPVHHVTGSGPNPRPKPIKRHHSTKYYLQRVQDSLTTRVSKMVCTIFLSLLAIIGLITFIVWLSLRPHRPRFFLRDFTVAGLQAQSGVQTAQLAFKVDARNSNLNIGVYYESMAGTVYYRNNVIGSTPIPFPSYQGPKNTTKVIAVFAGPTLTVSSQGWTEIQNDRADGSVMFSLELTSVIKFKISSWESQRHKMHANCDVGIAANGSLLHIYKDKRCIVSFA</sequence>
<protein>
    <recommendedName>
        <fullName evidence="7">Late embryogenesis abundant protein LEA-2 subgroup domain-containing protein</fullName>
    </recommendedName>
</protein>
<proteinExistence type="predicted"/>
<dbReference type="PANTHER" id="PTHR31415:SF3">
    <property type="entry name" value="LATE EMBRYOGENESIS ABUNDANT (LEA) HYDROXYPROLINE-RICH GLYCOPROTEIN FAMILY"/>
    <property type="match status" value="1"/>
</dbReference>
<reference evidence="8 9" key="1">
    <citation type="submission" date="2023-01" db="EMBL/GenBank/DDBJ databases">
        <authorList>
            <person name="Kreplak J."/>
        </authorList>
    </citation>
    <scope>NUCLEOTIDE SEQUENCE [LARGE SCALE GENOMIC DNA]</scope>
</reference>
<evidence type="ECO:0000313" key="9">
    <source>
        <dbReference type="Proteomes" id="UP001157006"/>
    </source>
</evidence>
<keyword evidence="4 6" id="KW-0472">Membrane</keyword>
<feature type="region of interest" description="Disordered" evidence="5">
    <location>
        <begin position="1"/>
        <end position="26"/>
    </location>
</feature>
<dbReference type="InterPro" id="IPR004864">
    <property type="entry name" value="LEA_2"/>
</dbReference>
<dbReference type="GO" id="GO:0005886">
    <property type="term" value="C:plasma membrane"/>
    <property type="evidence" value="ECO:0007669"/>
    <property type="project" value="TreeGrafter"/>
</dbReference>
<dbReference type="GO" id="GO:0009506">
    <property type="term" value="C:plasmodesma"/>
    <property type="evidence" value="ECO:0007669"/>
    <property type="project" value="TreeGrafter"/>
</dbReference>
<evidence type="ECO:0000313" key="8">
    <source>
        <dbReference type="EMBL" id="CAI8604763.1"/>
    </source>
</evidence>
<dbReference type="AlphaFoldDB" id="A0AAV1A4Y4"/>
<evidence type="ECO:0000256" key="5">
    <source>
        <dbReference type="SAM" id="MobiDB-lite"/>
    </source>
</evidence>
<feature type="domain" description="Late embryogenesis abundant protein LEA-2 subgroup" evidence="7">
    <location>
        <begin position="102"/>
        <end position="204"/>
    </location>
</feature>
<dbReference type="GO" id="GO:0098542">
    <property type="term" value="P:defense response to other organism"/>
    <property type="evidence" value="ECO:0007669"/>
    <property type="project" value="InterPro"/>
</dbReference>
<dbReference type="Proteomes" id="UP001157006">
    <property type="component" value="Chromosome 3"/>
</dbReference>
<keyword evidence="2 6" id="KW-0812">Transmembrane</keyword>
<evidence type="ECO:0000256" key="3">
    <source>
        <dbReference type="ARBA" id="ARBA00022989"/>
    </source>
</evidence>
<evidence type="ECO:0000259" key="7">
    <source>
        <dbReference type="Pfam" id="PF03168"/>
    </source>
</evidence>
<dbReference type="Pfam" id="PF03168">
    <property type="entry name" value="LEA_2"/>
    <property type="match status" value="1"/>
</dbReference>